<reference evidence="7" key="1">
    <citation type="submission" date="2022-12" db="EMBL/GenBank/DDBJ databases">
        <title>Gycomyces niveus sp.nov., a novel actinomycete isolated from soil in Shouguang.</title>
        <authorList>
            <person name="Yang X."/>
        </authorList>
    </citation>
    <scope>NUCLEOTIDE SEQUENCE</scope>
    <source>
        <strain evidence="7">DSM 44724</strain>
    </source>
</reference>
<comment type="caution">
    <text evidence="7">The sequence shown here is derived from an EMBL/GenBank/DDBJ whole genome shotgun (WGS) entry which is preliminary data.</text>
</comment>
<evidence type="ECO:0000259" key="6">
    <source>
        <dbReference type="Pfam" id="PF08281"/>
    </source>
</evidence>
<dbReference type="InterPro" id="IPR013249">
    <property type="entry name" value="RNA_pol_sigma70_r4_t2"/>
</dbReference>
<dbReference type="Pfam" id="PF08281">
    <property type="entry name" value="Sigma70_r4_2"/>
    <property type="match status" value="1"/>
</dbReference>
<evidence type="ECO:0000313" key="10">
    <source>
        <dbReference type="Proteomes" id="UP001183604"/>
    </source>
</evidence>
<dbReference type="InterPro" id="IPR013324">
    <property type="entry name" value="RNA_pol_sigma_r3/r4-like"/>
</dbReference>
<sequence length="165" mass="18107">MNPDELAPLVRQAQRGDTLAMNDLLDALAPYVGRICAPIALGHGPDAAQEALIVIFKSLKHLRAPEALLAWARTIAVREAVRIANDRRTVPAELADLPQAGDPQLETDIADVLRRLSPEHRAILVLRDQEGYSETEAAALLAIEVGTVKSRLHRARRSFQKVWSA</sequence>
<dbReference type="CDD" id="cd06171">
    <property type="entry name" value="Sigma70_r4"/>
    <property type="match status" value="1"/>
</dbReference>
<dbReference type="InterPro" id="IPR014284">
    <property type="entry name" value="RNA_pol_sigma-70_dom"/>
</dbReference>
<evidence type="ECO:0000313" key="8">
    <source>
        <dbReference type="EMBL" id="MDR7337863.1"/>
    </source>
</evidence>
<dbReference type="GO" id="GO:0006352">
    <property type="term" value="P:DNA-templated transcription initiation"/>
    <property type="evidence" value="ECO:0007669"/>
    <property type="project" value="InterPro"/>
</dbReference>
<dbReference type="EMBL" id="JAPZVQ010000003">
    <property type="protein sequence ID" value="MDA1384684.1"/>
    <property type="molecule type" value="Genomic_DNA"/>
</dbReference>
<dbReference type="SUPFAM" id="SSF88659">
    <property type="entry name" value="Sigma3 and sigma4 domains of RNA polymerase sigma factors"/>
    <property type="match status" value="1"/>
</dbReference>
<keyword evidence="5" id="KW-0804">Transcription</keyword>
<dbReference type="AlphaFoldDB" id="A0A9X3PFP6"/>
<keyword evidence="4" id="KW-0238">DNA-binding</keyword>
<protein>
    <submittedName>
        <fullName evidence="7">RNA polymerase sigma factor</fullName>
    </submittedName>
    <submittedName>
        <fullName evidence="8">RNA polymerase sigma-70 factor (ECF subfamily)</fullName>
    </submittedName>
</protein>
<keyword evidence="10" id="KW-1185">Reference proteome</keyword>
<dbReference type="RefSeq" id="WP_270121159.1">
    <property type="nucleotide sequence ID" value="NZ_BAAAOM010000002.1"/>
</dbReference>
<comment type="similarity">
    <text evidence="1">Belongs to the sigma-70 factor family. ECF subfamily.</text>
</comment>
<evidence type="ECO:0000256" key="2">
    <source>
        <dbReference type="ARBA" id="ARBA00023015"/>
    </source>
</evidence>
<evidence type="ECO:0000256" key="1">
    <source>
        <dbReference type="ARBA" id="ARBA00010641"/>
    </source>
</evidence>
<organism evidence="7 9">
    <name type="scientific">Glycomyces lechevalierae</name>
    <dbReference type="NCBI Taxonomy" id="256034"/>
    <lineage>
        <taxon>Bacteria</taxon>
        <taxon>Bacillati</taxon>
        <taxon>Actinomycetota</taxon>
        <taxon>Actinomycetes</taxon>
        <taxon>Glycomycetales</taxon>
        <taxon>Glycomycetaceae</taxon>
        <taxon>Glycomyces</taxon>
    </lineage>
</organism>
<dbReference type="SUPFAM" id="SSF88946">
    <property type="entry name" value="Sigma2 domain of RNA polymerase sigma factors"/>
    <property type="match status" value="1"/>
</dbReference>
<dbReference type="InterPro" id="IPR039425">
    <property type="entry name" value="RNA_pol_sigma-70-like"/>
</dbReference>
<name>A0A9X3PFP6_9ACTN</name>
<evidence type="ECO:0000313" key="9">
    <source>
        <dbReference type="Proteomes" id="UP001145799"/>
    </source>
</evidence>
<reference evidence="8 10" key="2">
    <citation type="submission" date="2023-07" db="EMBL/GenBank/DDBJ databases">
        <title>Sequencing the genomes of 1000 actinobacteria strains.</title>
        <authorList>
            <person name="Klenk H.-P."/>
        </authorList>
    </citation>
    <scope>NUCLEOTIDE SEQUENCE [LARGE SCALE GENOMIC DNA]</scope>
    <source>
        <strain evidence="8 10">DSM 44724</strain>
    </source>
</reference>
<dbReference type="PANTHER" id="PTHR43133:SF8">
    <property type="entry name" value="RNA POLYMERASE SIGMA FACTOR HI_1459-RELATED"/>
    <property type="match status" value="1"/>
</dbReference>
<evidence type="ECO:0000256" key="3">
    <source>
        <dbReference type="ARBA" id="ARBA00023082"/>
    </source>
</evidence>
<dbReference type="GO" id="GO:0003677">
    <property type="term" value="F:DNA binding"/>
    <property type="evidence" value="ECO:0007669"/>
    <property type="project" value="UniProtKB-KW"/>
</dbReference>
<dbReference type="InterPro" id="IPR013325">
    <property type="entry name" value="RNA_pol_sigma_r2"/>
</dbReference>
<accession>A0A9X3PFP6</accession>
<gene>
    <name evidence="8" type="ORF">J2S69_001582</name>
    <name evidence="7" type="ORF">O2L01_06795</name>
</gene>
<dbReference type="NCBIfam" id="TIGR02937">
    <property type="entry name" value="sigma70-ECF"/>
    <property type="match status" value="1"/>
</dbReference>
<dbReference type="Proteomes" id="UP001183604">
    <property type="component" value="Unassembled WGS sequence"/>
</dbReference>
<evidence type="ECO:0000313" key="7">
    <source>
        <dbReference type="EMBL" id="MDA1384684.1"/>
    </source>
</evidence>
<dbReference type="InterPro" id="IPR036388">
    <property type="entry name" value="WH-like_DNA-bd_sf"/>
</dbReference>
<keyword evidence="2" id="KW-0805">Transcription regulation</keyword>
<proteinExistence type="inferred from homology"/>
<evidence type="ECO:0000256" key="4">
    <source>
        <dbReference type="ARBA" id="ARBA00023125"/>
    </source>
</evidence>
<dbReference type="Gene3D" id="1.10.1740.10">
    <property type="match status" value="1"/>
</dbReference>
<keyword evidence="3" id="KW-0731">Sigma factor</keyword>
<dbReference type="Gene3D" id="1.10.10.10">
    <property type="entry name" value="Winged helix-like DNA-binding domain superfamily/Winged helix DNA-binding domain"/>
    <property type="match status" value="1"/>
</dbReference>
<feature type="domain" description="RNA polymerase sigma factor 70 region 4 type 2" evidence="6">
    <location>
        <begin position="109"/>
        <end position="157"/>
    </location>
</feature>
<dbReference type="Proteomes" id="UP001145799">
    <property type="component" value="Unassembled WGS sequence"/>
</dbReference>
<dbReference type="EMBL" id="JAVDYD010000001">
    <property type="protein sequence ID" value="MDR7337863.1"/>
    <property type="molecule type" value="Genomic_DNA"/>
</dbReference>
<dbReference type="PANTHER" id="PTHR43133">
    <property type="entry name" value="RNA POLYMERASE ECF-TYPE SIGMA FACTO"/>
    <property type="match status" value="1"/>
</dbReference>
<dbReference type="GO" id="GO:0016987">
    <property type="term" value="F:sigma factor activity"/>
    <property type="evidence" value="ECO:0007669"/>
    <property type="project" value="UniProtKB-KW"/>
</dbReference>
<evidence type="ECO:0000256" key="5">
    <source>
        <dbReference type="ARBA" id="ARBA00023163"/>
    </source>
</evidence>